<dbReference type="RefSeq" id="WP_354698364.1">
    <property type="nucleotide sequence ID" value="NZ_CP114014.1"/>
</dbReference>
<name>A0AAU7AZU5_9ACTN</name>
<dbReference type="KEGG" id="parq:DSM112329_04038"/>
<evidence type="ECO:0000313" key="2">
    <source>
        <dbReference type="EMBL" id="XAY07158.1"/>
    </source>
</evidence>
<dbReference type="Gene3D" id="3.10.450.50">
    <property type="match status" value="1"/>
</dbReference>
<sequence length="120" mass="12669">MSAVTTLVDDYLAAWNETDAAARRALVERVFTADAEYVDPHASGAGTDGIDALIAGVQQQFPDFRFTLAVAPESHNDRLRFSWHLGPAGGDPIALGLDVVTLAGDGRMQSVTGFLDPPAA</sequence>
<evidence type="ECO:0000259" key="1">
    <source>
        <dbReference type="Pfam" id="PF12680"/>
    </source>
</evidence>
<accession>A0AAU7AZU5</accession>
<dbReference type="Pfam" id="PF12680">
    <property type="entry name" value="SnoaL_2"/>
    <property type="match status" value="1"/>
</dbReference>
<proteinExistence type="predicted"/>
<dbReference type="InterPro" id="IPR037401">
    <property type="entry name" value="SnoaL-like"/>
</dbReference>
<dbReference type="AlphaFoldDB" id="A0AAU7AZU5"/>
<feature type="domain" description="SnoaL-like" evidence="1">
    <location>
        <begin position="8"/>
        <end position="107"/>
    </location>
</feature>
<protein>
    <recommendedName>
        <fullName evidence="1">SnoaL-like domain-containing protein</fullName>
    </recommendedName>
</protein>
<gene>
    <name evidence="2" type="ORF">DSM112329_04038</name>
</gene>
<organism evidence="2">
    <name type="scientific">Paraconexibacter sp. AEG42_29</name>
    <dbReference type="NCBI Taxonomy" id="2997339"/>
    <lineage>
        <taxon>Bacteria</taxon>
        <taxon>Bacillati</taxon>
        <taxon>Actinomycetota</taxon>
        <taxon>Thermoleophilia</taxon>
        <taxon>Solirubrobacterales</taxon>
        <taxon>Paraconexibacteraceae</taxon>
        <taxon>Paraconexibacter</taxon>
    </lineage>
</organism>
<dbReference type="SUPFAM" id="SSF54427">
    <property type="entry name" value="NTF2-like"/>
    <property type="match status" value="1"/>
</dbReference>
<dbReference type="EMBL" id="CP114014">
    <property type="protein sequence ID" value="XAY07158.1"/>
    <property type="molecule type" value="Genomic_DNA"/>
</dbReference>
<dbReference type="InterPro" id="IPR032710">
    <property type="entry name" value="NTF2-like_dom_sf"/>
</dbReference>
<reference evidence="2" key="1">
    <citation type="submission" date="2022-12" db="EMBL/GenBank/DDBJ databases">
        <title>Paraconexibacter alkalitolerans sp. nov. and Baekduia alba sp. nov., isolated from soil and emended description of the genera Paraconexibacter (Chun et al., 2020) and Baekduia (An et al., 2020).</title>
        <authorList>
            <person name="Vieira S."/>
            <person name="Huber K.J."/>
            <person name="Geppert A."/>
            <person name="Wolf J."/>
            <person name="Neumann-Schaal M."/>
            <person name="Muesken M."/>
            <person name="Overmann J."/>
        </authorList>
    </citation>
    <scope>NUCLEOTIDE SEQUENCE</scope>
    <source>
        <strain evidence="2">AEG42_29</strain>
    </source>
</reference>